<protein>
    <recommendedName>
        <fullName evidence="1">DUF5641 domain-containing protein</fullName>
    </recommendedName>
</protein>
<organism evidence="2 3">
    <name type="scientific">Clytia hemisphaerica</name>
    <dbReference type="NCBI Taxonomy" id="252671"/>
    <lineage>
        <taxon>Eukaryota</taxon>
        <taxon>Metazoa</taxon>
        <taxon>Cnidaria</taxon>
        <taxon>Hydrozoa</taxon>
        <taxon>Hydroidolina</taxon>
        <taxon>Leptothecata</taxon>
        <taxon>Obeliida</taxon>
        <taxon>Clytiidae</taxon>
        <taxon>Clytia</taxon>
    </lineage>
</organism>
<dbReference type="EnsemblMetazoa" id="CLYHEMT025045.1">
    <property type="protein sequence ID" value="CLYHEMP025045.1"/>
    <property type="gene ID" value="CLYHEMG025045"/>
</dbReference>
<dbReference type="OrthoDB" id="5981190at2759"/>
<evidence type="ECO:0000313" key="2">
    <source>
        <dbReference type="EnsemblMetazoa" id="CLYHEMP025045.1"/>
    </source>
</evidence>
<keyword evidence="3" id="KW-1185">Reference proteome</keyword>
<dbReference type="AlphaFoldDB" id="A0A7M5XLD8"/>
<evidence type="ECO:0000259" key="1">
    <source>
        <dbReference type="Pfam" id="PF18701"/>
    </source>
</evidence>
<sequence>EIPHLDDIEDDLEVSIDLKKRYKYLKKAREKIWQRWLTEYVRYLRERHQLKNNEGSQFKEGDVVIIKGDERNRANWNLGIIDKMMPGKDGIIRAVRLRAGKNFLERAPENLFPLELSVEPKAKKPLPEEVKRERPRRTAKTIAKLKISDQANEEGNVPLVEL</sequence>
<dbReference type="InterPro" id="IPR040676">
    <property type="entry name" value="DUF5641"/>
</dbReference>
<proteinExistence type="predicted"/>
<name>A0A7M5XLD8_9CNID</name>
<feature type="domain" description="DUF5641" evidence="1">
    <location>
        <begin position="20"/>
        <end position="113"/>
    </location>
</feature>
<dbReference type="PANTHER" id="PTHR47331">
    <property type="entry name" value="PHD-TYPE DOMAIN-CONTAINING PROTEIN"/>
    <property type="match status" value="1"/>
</dbReference>
<dbReference type="Proteomes" id="UP000594262">
    <property type="component" value="Unplaced"/>
</dbReference>
<dbReference type="PANTHER" id="PTHR47331:SF1">
    <property type="entry name" value="GAG-LIKE PROTEIN"/>
    <property type="match status" value="1"/>
</dbReference>
<reference evidence="2" key="1">
    <citation type="submission" date="2021-01" db="UniProtKB">
        <authorList>
            <consortium name="EnsemblMetazoa"/>
        </authorList>
    </citation>
    <scope>IDENTIFICATION</scope>
</reference>
<accession>A0A7M5XLD8</accession>
<dbReference type="Pfam" id="PF18701">
    <property type="entry name" value="DUF5641"/>
    <property type="match status" value="1"/>
</dbReference>
<evidence type="ECO:0000313" key="3">
    <source>
        <dbReference type="Proteomes" id="UP000594262"/>
    </source>
</evidence>